<proteinExistence type="predicted"/>
<comment type="caution">
    <text evidence="1">The sequence shown here is derived from an EMBL/GenBank/DDBJ whole genome shotgun (WGS) entry which is preliminary data.</text>
</comment>
<evidence type="ECO:0000313" key="2">
    <source>
        <dbReference type="Proteomes" id="UP000326924"/>
    </source>
</evidence>
<dbReference type="Proteomes" id="UP000326924">
    <property type="component" value="Unassembled WGS sequence"/>
</dbReference>
<dbReference type="AlphaFoldDB" id="A0A5J5F7C5"/>
<protein>
    <submittedName>
        <fullName evidence="1">Uncharacterized protein</fullName>
    </submittedName>
</protein>
<evidence type="ECO:0000313" key="1">
    <source>
        <dbReference type="EMBL" id="KAA8912645.1"/>
    </source>
</evidence>
<accession>A0A5J5F7C5</accession>
<dbReference type="InParanoid" id="A0A5J5F7C5"/>
<organism evidence="1 2">
    <name type="scientific">Sphaerosporella brunnea</name>
    <dbReference type="NCBI Taxonomy" id="1250544"/>
    <lineage>
        <taxon>Eukaryota</taxon>
        <taxon>Fungi</taxon>
        <taxon>Dikarya</taxon>
        <taxon>Ascomycota</taxon>
        <taxon>Pezizomycotina</taxon>
        <taxon>Pezizomycetes</taxon>
        <taxon>Pezizales</taxon>
        <taxon>Pyronemataceae</taxon>
        <taxon>Sphaerosporella</taxon>
    </lineage>
</organism>
<gene>
    <name evidence="1" type="ORF">FN846DRAFT_903402</name>
</gene>
<dbReference type="EMBL" id="VXIS01000021">
    <property type="protein sequence ID" value="KAA8912645.1"/>
    <property type="molecule type" value="Genomic_DNA"/>
</dbReference>
<reference evidence="1 2" key="1">
    <citation type="submission" date="2019-09" db="EMBL/GenBank/DDBJ databases">
        <title>Draft genome of the ectomycorrhizal ascomycete Sphaerosporella brunnea.</title>
        <authorList>
            <consortium name="DOE Joint Genome Institute"/>
            <person name="Benucci G.M."/>
            <person name="Marozzi G."/>
            <person name="Antonielli L."/>
            <person name="Sanchez S."/>
            <person name="Marco P."/>
            <person name="Wang X."/>
            <person name="Falini L.B."/>
            <person name="Barry K."/>
            <person name="Haridas S."/>
            <person name="Lipzen A."/>
            <person name="Labutti K."/>
            <person name="Grigoriev I.V."/>
            <person name="Murat C."/>
            <person name="Martin F."/>
            <person name="Albertini E."/>
            <person name="Donnini D."/>
            <person name="Bonito G."/>
        </authorList>
    </citation>
    <scope>NUCLEOTIDE SEQUENCE [LARGE SCALE GENOMIC DNA]</scope>
    <source>
        <strain evidence="1 2">Sb_GMNB300</strain>
    </source>
</reference>
<keyword evidence="2" id="KW-1185">Reference proteome</keyword>
<name>A0A5J5F7C5_9PEZI</name>
<sequence length="302" mass="33258">MWSIAHHLSAAGVFARATPIAQHTVHLSTASRRSVFSGVRFAVSSPVKAMLPGGVQHQVRQRSERATVSPDIATLQTALDHARKAAGESLKVVASLERMRQCATESGTNPDALPPDETMRSISPAMCSQQTAANGSLTEPEMFTCIANEFLKNGVNSCLDRLPAETLRKYLRTLMGNGVNMPPEIVLDIATRPWVQANFLNEFVTLQGGMKTSYVGSQHELTPDDLAAAIATSASPVRARFMEYMFIRTWLLPSITYLNLPAEKKLAYRPHTVAECCETYNEFSEWNMMTEESDDEDDSDSD</sequence>